<keyword evidence="1" id="KW-1133">Transmembrane helix</keyword>
<reference evidence="3" key="1">
    <citation type="journal article" date="2019" name="Int. J. Syst. Evol. Microbiol.">
        <title>The Global Catalogue of Microorganisms (GCM) 10K type strain sequencing project: providing services to taxonomists for standard genome sequencing and annotation.</title>
        <authorList>
            <consortium name="The Broad Institute Genomics Platform"/>
            <consortium name="The Broad Institute Genome Sequencing Center for Infectious Disease"/>
            <person name="Wu L."/>
            <person name="Ma J."/>
        </authorList>
    </citation>
    <scope>NUCLEOTIDE SEQUENCE [LARGE SCALE GENOMIC DNA]</scope>
    <source>
        <strain evidence="3">CGMCC 4.7676</strain>
    </source>
</reference>
<feature type="transmembrane region" description="Helical" evidence="1">
    <location>
        <begin position="12"/>
        <end position="32"/>
    </location>
</feature>
<comment type="caution">
    <text evidence="2">The sequence shown here is derived from an EMBL/GenBank/DDBJ whole genome shotgun (WGS) entry which is preliminary data.</text>
</comment>
<evidence type="ECO:0000256" key="1">
    <source>
        <dbReference type="SAM" id="Phobius"/>
    </source>
</evidence>
<proteinExistence type="predicted"/>
<accession>A0ABV7PBF4</accession>
<dbReference type="Proteomes" id="UP001595645">
    <property type="component" value="Unassembled WGS sequence"/>
</dbReference>
<keyword evidence="3" id="KW-1185">Reference proteome</keyword>
<evidence type="ECO:0000313" key="2">
    <source>
        <dbReference type="EMBL" id="MFC3455267.1"/>
    </source>
</evidence>
<sequence>MILPDEFREFAVAAAGTSGALIGLLFVALSVFPERIWKAATHVEYHARASAALIRCCCRWRC</sequence>
<protein>
    <submittedName>
        <fullName evidence="2">Uncharacterized protein</fullName>
    </submittedName>
</protein>
<evidence type="ECO:0000313" key="3">
    <source>
        <dbReference type="Proteomes" id="UP001595645"/>
    </source>
</evidence>
<keyword evidence="1" id="KW-0812">Transmembrane</keyword>
<dbReference type="EMBL" id="JBHRWK010000084">
    <property type="protein sequence ID" value="MFC3455267.1"/>
    <property type="molecule type" value="Genomic_DNA"/>
</dbReference>
<name>A0ABV7PBF4_9PSEU</name>
<keyword evidence="1" id="KW-0472">Membrane</keyword>
<gene>
    <name evidence="2" type="ORF">ACFOSH_38025</name>
</gene>
<dbReference type="RefSeq" id="WP_378245547.1">
    <property type="nucleotide sequence ID" value="NZ_JBHRWK010000084.1"/>
</dbReference>
<organism evidence="2 3">
    <name type="scientific">Amycolatopsis speibonae</name>
    <dbReference type="NCBI Taxonomy" id="1450224"/>
    <lineage>
        <taxon>Bacteria</taxon>
        <taxon>Bacillati</taxon>
        <taxon>Actinomycetota</taxon>
        <taxon>Actinomycetes</taxon>
        <taxon>Pseudonocardiales</taxon>
        <taxon>Pseudonocardiaceae</taxon>
        <taxon>Amycolatopsis</taxon>
    </lineage>
</organism>